<sequence length="318" mass="35679">MAMATTTFPVPHPQLSCPWLVINQGQKRQGYSTQTFVDIAQDHYDVVSIPEMLNKRICTCAHGWLVLFDYTSDDCFLLNPVSMEKIMLPELPPAPLNSFDTCILSAPPTDPECVVILVTTDSHALFLRLGESRWTEQYLRSEQEVFSQAAVCRRKIYGLAPGGTLVTVKVVGSKLVVTELGAEELPNEAIPEAFQFFYDIVESCGELFGVVKYYLGGTLKIREVEVYKLDFSRLAWTKVESLGNRAFFLSGTTCNFSCPTTTTAESRVKQNCIYFIEGNDRDLYVFDMENYSISFSTPCPVKSNWSQPRWVMPAAASS</sequence>
<feature type="domain" description="KIB1-4 beta-propeller" evidence="1">
    <location>
        <begin position="44"/>
        <end position="287"/>
    </location>
</feature>
<protein>
    <recommendedName>
        <fullName evidence="1">KIB1-4 beta-propeller domain-containing protein</fullName>
    </recommendedName>
</protein>
<gene>
    <name evidence="2" type="ORF">RHSIM_Rhsim08G0204500</name>
</gene>
<dbReference type="AlphaFoldDB" id="A0A834LFM1"/>
<dbReference type="InterPro" id="IPR005174">
    <property type="entry name" value="KIB1-4_b-propeller"/>
</dbReference>
<dbReference type="OrthoDB" id="1863935at2759"/>
<evidence type="ECO:0000313" key="3">
    <source>
        <dbReference type="Proteomes" id="UP000626092"/>
    </source>
</evidence>
<name>A0A834LFM1_RHOSS</name>
<dbReference type="Pfam" id="PF03478">
    <property type="entry name" value="Beta-prop_KIB1-4"/>
    <property type="match status" value="1"/>
</dbReference>
<keyword evidence="3" id="KW-1185">Reference proteome</keyword>
<dbReference type="PANTHER" id="PTHR40891">
    <property type="entry name" value="DUF295 DOMAIN-CONTAINING PROTEIN"/>
    <property type="match status" value="1"/>
</dbReference>
<reference evidence="2" key="1">
    <citation type="submission" date="2019-11" db="EMBL/GenBank/DDBJ databases">
        <authorList>
            <person name="Liu Y."/>
            <person name="Hou J."/>
            <person name="Li T.-Q."/>
            <person name="Guan C.-H."/>
            <person name="Wu X."/>
            <person name="Wu H.-Z."/>
            <person name="Ling F."/>
            <person name="Zhang R."/>
            <person name="Shi X.-G."/>
            <person name="Ren J.-P."/>
            <person name="Chen E.-F."/>
            <person name="Sun J.-M."/>
        </authorList>
    </citation>
    <scope>NUCLEOTIDE SEQUENCE</scope>
    <source>
        <strain evidence="2">Adult_tree_wgs_1</strain>
        <tissue evidence="2">Leaves</tissue>
    </source>
</reference>
<comment type="caution">
    <text evidence="2">The sequence shown here is derived from an EMBL/GenBank/DDBJ whole genome shotgun (WGS) entry which is preliminary data.</text>
</comment>
<dbReference type="PANTHER" id="PTHR40891:SF1">
    <property type="entry name" value="DUF295 DOMAIN-CONTAINING PROTEIN"/>
    <property type="match status" value="1"/>
</dbReference>
<proteinExistence type="predicted"/>
<accession>A0A834LFM1</accession>
<dbReference type="EMBL" id="WJXA01000008">
    <property type="protein sequence ID" value="KAF7134723.1"/>
    <property type="molecule type" value="Genomic_DNA"/>
</dbReference>
<evidence type="ECO:0000259" key="1">
    <source>
        <dbReference type="Pfam" id="PF03478"/>
    </source>
</evidence>
<evidence type="ECO:0000313" key="2">
    <source>
        <dbReference type="EMBL" id="KAF7134723.1"/>
    </source>
</evidence>
<dbReference type="Proteomes" id="UP000626092">
    <property type="component" value="Unassembled WGS sequence"/>
</dbReference>
<organism evidence="2 3">
    <name type="scientific">Rhododendron simsii</name>
    <name type="common">Sims's rhododendron</name>
    <dbReference type="NCBI Taxonomy" id="118357"/>
    <lineage>
        <taxon>Eukaryota</taxon>
        <taxon>Viridiplantae</taxon>
        <taxon>Streptophyta</taxon>
        <taxon>Embryophyta</taxon>
        <taxon>Tracheophyta</taxon>
        <taxon>Spermatophyta</taxon>
        <taxon>Magnoliopsida</taxon>
        <taxon>eudicotyledons</taxon>
        <taxon>Gunneridae</taxon>
        <taxon>Pentapetalae</taxon>
        <taxon>asterids</taxon>
        <taxon>Ericales</taxon>
        <taxon>Ericaceae</taxon>
        <taxon>Ericoideae</taxon>
        <taxon>Rhodoreae</taxon>
        <taxon>Rhododendron</taxon>
    </lineage>
</organism>